<dbReference type="KEGG" id="ail:FLP10_16510"/>
<dbReference type="EMBL" id="CP043505">
    <property type="protein sequence ID" value="QEO15842.1"/>
    <property type="molecule type" value="Genomic_DNA"/>
</dbReference>
<dbReference type="InterPro" id="IPR035986">
    <property type="entry name" value="PKD_dom_sf"/>
</dbReference>
<dbReference type="InterPro" id="IPR013783">
    <property type="entry name" value="Ig-like_fold"/>
</dbReference>
<sequence length="518" mass="52552">MRRIGSILALAALAVLGAAPAAGAAEGDPTGRPWEVAATVYVPGQEAFEATGALGFLNTGDGSIQQMPFDYLPYGIAYAPDARTLYTVGFSVGRGGPGVFAAHDASTGELLWATIPGEAGEAASWYMSVALTPDGALAMTTGRGEARIDLATQAVERFSACAESIASGVAITPDGRTAWFVCAAPGTPSGAELRAFDVATLELVGSMQIPSADVAAIAITPDGATAVLAGSARWPSQQVVRVELATGELTALDQHTDGTISISPDGTRAYVGTASELPAAEPNPSVIALPDAVAPHAEPGAGALHAIDVAAMTIPVSSAFANYDANPVVTPDGARIHAVTYEQVEGTPISGISTRDAGSLAGLAETPLDGIGVHVAVTPDQAPVARLTASEPHSPVTFDASASSVEFGTIAEYAWDFGDGTTTVTSTPVVQHEYASAGQYTATVRLTSSGGTSTEDVFTGQQLLRNGDPSAIATVVVTVPRTLPATGFDGAWIAAVAAALLFIGAIALVATQRRRARR</sequence>
<keyword evidence="5" id="KW-1185">Reference proteome</keyword>
<dbReference type="InterPro" id="IPR022409">
    <property type="entry name" value="PKD/Chitinase_dom"/>
</dbReference>
<dbReference type="InterPro" id="IPR011044">
    <property type="entry name" value="Quino_amine_DH_bsu"/>
</dbReference>
<dbReference type="SMART" id="SM00089">
    <property type="entry name" value="PKD"/>
    <property type="match status" value="1"/>
</dbReference>
<dbReference type="OrthoDB" id="9802683at2"/>
<feature type="chain" id="PRO_5022821854" evidence="2">
    <location>
        <begin position="25"/>
        <end position="518"/>
    </location>
</feature>
<accession>A0A5C1YLX4</accession>
<dbReference type="SUPFAM" id="SSF49299">
    <property type="entry name" value="PKD domain"/>
    <property type="match status" value="1"/>
</dbReference>
<proteinExistence type="predicted"/>
<keyword evidence="1" id="KW-0812">Transmembrane</keyword>
<dbReference type="GO" id="GO:0005975">
    <property type="term" value="P:carbohydrate metabolic process"/>
    <property type="evidence" value="ECO:0007669"/>
    <property type="project" value="UniProtKB-ARBA"/>
</dbReference>
<keyword evidence="2" id="KW-0732">Signal</keyword>
<evidence type="ECO:0000313" key="4">
    <source>
        <dbReference type="EMBL" id="QEO15842.1"/>
    </source>
</evidence>
<evidence type="ECO:0000313" key="5">
    <source>
        <dbReference type="Proteomes" id="UP000324678"/>
    </source>
</evidence>
<evidence type="ECO:0000256" key="2">
    <source>
        <dbReference type="SAM" id="SignalP"/>
    </source>
</evidence>
<feature type="domain" description="PKD" evidence="3">
    <location>
        <begin position="379"/>
        <end position="454"/>
    </location>
</feature>
<dbReference type="RefSeq" id="WP_149161855.1">
    <property type="nucleotide sequence ID" value="NZ_CP043505.1"/>
</dbReference>
<evidence type="ECO:0000256" key="1">
    <source>
        <dbReference type="SAM" id="Phobius"/>
    </source>
</evidence>
<feature type="signal peptide" evidence="2">
    <location>
        <begin position="1"/>
        <end position="24"/>
    </location>
</feature>
<evidence type="ECO:0000259" key="3">
    <source>
        <dbReference type="PROSITE" id="PS50093"/>
    </source>
</evidence>
<dbReference type="InterPro" id="IPR015943">
    <property type="entry name" value="WD40/YVTN_repeat-like_dom_sf"/>
</dbReference>
<gene>
    <name evidence="4" type="ORF">FLP10_16510</name>
</gene>
<organism evidence="4 5">
    <name type="scientific">Agromyces intestinalis</name>
    <dbReference type="NCBI Taxonomy" id="2592652"/>
    <lineage>
        <taxon>Bacteria</taxon>
        <taxon>Bacillati</taxon>
        <taxon>Actinomycetota</taxon>
        <taxon>Actinomycetes</taxon>
        <taxon>Micrococcales</taxon>
        <taxon>Microbacteriaceae</taxon>
        <taxon>Agromyces</taxon>
    </lineage>
</organism>
<dbReference type="Gene3D" id="2.60.40.10">
    <property type="entry name" value="Immunoglobulins"/>
    <property type="match status" value="1"/>
</dbReference>
<dbReference type="Gene3D" id="2.130.10.10">
    <property type="entry name" value="YVTN repeat-like/Quinoprotein amine dehydrogenase"/>
    <property type="match status" value="1"/>
</dbReference>
<dbReference type="InterPro" id="IPR000601">
    <property type="entry name" value="PKD_dom"/>
</dbReference>
<name>A0A5C1YLX4_9MICO</name>
<protein>
    <submittedName>
        <fullName evidence="4">PKD domain-containing protein</fullName>
    </submittedName>
</protein>
<dbReference type="Proteomes" id="UP000324678">
    <property type="component" value="Chromosome"/>
</dbReference>
<reference evidence="4 5" key="1">
    <citation type="submission" date="2019-09" db="EMBL/GenBank/DDBJ databases">
        <title>Genome sequencing of strain KACC 19306.</title>
        <authorList>
            <person name="Heo J."/>
            <person name="Kim S.-J."/>
            <person name="Kim J.-S."/>
            <person name="Hong S.-B."/>
            <person name="Kwon S.-W."/>
        </authorList>
    </citation>
    <scope>NUCLEOTIDE SEQUENCE [LARGE SCALE GENOMIC DNA]</scope>
    <source>
        <strain evidence="4 5">KACC 19306</strain>
    </source>
</reference>
<dbReference type="NCBIfam" id="TIGR01167">
    <property type="entry name" value="LPXTG_anchor"/>
    <property type="match status" value="1"/>
</dbReference>
<dbReference type="Pfam" id="PF18911">
    <property type="entry name" value="PKD_4"/>
    <property type="match status" value="1"/>
</dbReference>
<dbReference type="PROSITE" id="PS50093">
    <property type="entry name" value="PKD"/>
    <property type="match status" value="1"/>
</dbReference>
<keyword evidence="1" id="KW-0472">Membrane</keyword>
<dbReference type="AlphaFoldDB" id="A0A5C1YLX4"/>
<dbReference type="SUPFAM" id="SSF50969">
    <property type="entry name" value="YVTN repeat-like/Quinoprotein amine dehydrogenase"/>
    <property type="match status" value="1"/>
</dbReference>
<feature type="transmembrane region" description="Helical" evidence="1">
    <location>
        <begin position="490"/>
        <end position="510"/>
    </location>
</feature>
<keyword evidence="1" id="KW-1133">Transmembrane helix</keyword>
<dbReference type="CDD" id="cd00146">
    <property type="entry name" value="PKD"/>
    <property type="match status" value="1"/>
</dbReference>